<evidence type="ECO:0000259" key="1">
    <source>
        <dbReference type="Pfam" id="PF12838"/>
    </source>
</evidence>
<comment type="caution">
    <text evidence="2">The sequence shown here is derived from an EMBL/GenBank/DDBJ whole genome shotgun (WGS) entry which is preliminary data.</text>
</comment>
<gene>
    <name evidence="2" type="primary">queG_57</name>
    <name evidence="2" type="ORF">SDC9_211836</name>
</gene>
<dbReference type="Gene3D" id="3.30.70.20">
    <property type="match status" value="1"/>
</dbReference>
<dbReference type="SUPFAM" id="SSF54862">
    <property type="entry name" value="4Fe-4S ferredoxins"/>
    <property type="match status" value="1"/>
</dbReference>
<keyword evidence="2" id="KW-0560">Oxidoreductase</keyword>
<sequence length="161" mass="17942">MDGNYLAVMPLTARAAGLGDIGRHGLLINPTYGSRLRLGAVTTDLPLITDSPSNFNVEPFCRICEKCVRTCHAQAIPSGEPKEIHGVKRWQINQEQCFAKWLTLGTDCGICIATCPFSSNLPVELVEAYIQDPTQAEVLLKDHESRYPIRPFQKEIPAWFK</sequence>
<proteinExistence type="predicted"/>
<evidence type="ECO:0000313" key="2">
    <source>
        <dbReference type="EMBL" id="MPN64065.1"/>
    </source>
</evidence>
<dbReference type="GO" id="GO:0052693">
    <property type="term" value="F:epoxyqueuosine reductase activity"/>
    <property type="evidence" value="ECO:0007669"/>
    <property type="project" value="UniProtKB-EC"/>
</dbReference>
<dbReference type="EC" id="1.17.99.6" evidence="2"/>
<organism evidence="2">
    <name type="scientific">bioreactor metagenome</name>
    <dbReference type="NCBI Taxonomy" id="1076179"/>
    <lineage>
        <taxon>unclassified sequences</taxon>
        <taxon>metagenomes</taxon>
        <taxon>ecological metagenomes</taxon>
    </lineage>
</organism>
<reference evidence="2" key="1">
    <citation type="submission" date="2019-08" db="EMBL/GenBank/DDBJ databases">
        <authorList>
            <person name="Kucharzyk K."/>
            <person name="Murdoch R.W."/>
            <person name="Higgins S."/>
            <person name="Loffler F."/>
        </authorList>
    </citation>
    <scope>NUCLEOTIDE SEQUENCE</scope>
</reference>
<dbReference type="AlphaFoldDB" id="A0A645JK76"/>
<feature type="domain" description="4Fe-4S ferredoxin-type" evidence="1">
    <location>
        <begin position="61"/>
        <end position="117"/>
    </location>
</feature>
<protein>
    <submittedName>
        <fullName evidence="2">Epoxyqueuosine reductase</fullName>
        <ecNumber evidence="2">1.17.99.6</ecNumber>
    </submittedName>
</protein>
<accession>A0A645JK76</accession>
<dbReference type="PANTHER" id="PTHR42827">
    <property type="entry name" value="IRON-SULFUR CLUSTER-BINDING PROTEIN-RELATED"/>
    <property type="match status" value="1"/>
</dbReference>
<dbReference type="PANTHER" id="PTHR42827:SF1">
    <property type="entry name" value="IRON-SULFUR CLUSTER-BINDING PROTEIN"/>
    <property type="match status" value="1"/>
</dbReference>
<name>A0A645JK76_9ZZZZ</name>
<dbReference type="Pfam" id="PF12838">
    <property type="entry name" value="Fer4_7"/>
    <property type="match status" value="1"/>
</dbReference>
<dbReference type="EMBL" id="VSSQ01144439">
    <property type="protein sequence ID" value="MPN64065.1"/>
    <property type="molecule type" value="Genomic_DNA"/>
</dbReference>
<dbReference type="InterPro" id="IPR017896">
    <property type="entry name" value="4Fe4S_Fe-S-bd"/>
</dbReference>